<feature type="compositionally biased region" description="Basic and acidic residues" evidence="1">
    <location>
        <begin position="134"/>
        <end position="149"/>
    </location>
</feature>
<feature type="compositionally biased region" description="Basic and acidic residues" evidence="1">
    <location>
        <begin position="80"/>
        <end position="89"/>
    </location>
</feature>
<feature type="non-terminal residue" evidence="2">
    <location>
        <position position="1"/>
    </location>
</feature>
<accession>A0ABN7UGC1</accession>
<feature type="compositionally biased region" description="Polar residues" evidence="1">
    <location>
        <begin position="42"/>
        <end position="79"/>
    </location>
</feature>
<evidence type="ECO:0000256" key="1">
    <source>
        <dbReference type="SAM" id="MobiDB-lite"/>
    </source>
</evidence>
<feature type="non-terminal residue" evidence="2">
    <location>
        <position position="683"/>
    </location>
</feature>
<comment type="caution">
    <text evidence="2">The sequence shown here is derived from an EMBL/GenBank/DDBJ whole genome shotgun (WGS) entry which is preliminary data.</text>
</comment>
<feature type="region of interest" description="Disordered" evidence="1">
    <location>
        <begin position="352"/>
        <end position="371"/>
    </location>
</feature>
<name>A0ABN7UGC1_GIGMA</name>
<keyword evidence="3" id="KW-1185">Reference proteome</keyword>
<gene>
    <name evidence="2" type="ORF">GMARGA_LOCUS6354</name>
</gene>
<dbReference type="Proteomes" id="UP000789901">
    <property type="component" value="Unassembled WGS sequence"/>
</dbReference>
<dbReference type="EMBL" id="CAJVQB010002869">
    <property type="protein sequence ID" value="CAG8589890.1"/>
    <property type="molecule type" value="Genomic_DNA"/>
</dbReference>
<sequence>MFVCENCNQREVKELGTKCTHCQDEIRERQKAAEIKRHKRQGSQFTTPINSKQNSPTQSRRGSQSETTDLIQFSRSSSPENEKKYRRQVDSLLNVGEFTGEQAKDGGSYSMEDSLSSDMFGSISESQLLSQFPTKEDSEKTLEKPQPKKEEIERIEPFKIVDNLGKLSETYQEILKENESPIDPQNKNYQSPSVSPIFQNKRLSLTPAALNFITTEITEEIARSPSENNQEFNYSEEIFERVNNLGEQKLETIIEEDEEPENEENKEDFREVIDVQKNKLVRKKLNVKKFYEKTGKKVLEFGSKAADIALSETTQNIVKVALAPIPGGSVAADLTIGGLRKAREVAQNIQQKRKELKGTSQEENENETISTQEARGIYDTSLLETLTEGQLELGNKLDQLITRRQSINDKLSSTVDITQNQLMENNKTGLTNLQTNINTNFNSLDFSTQFTQLKTDLIADLKPQPQNNTSLFVGLIVSVLFFGSQCHPIHTTVGPVGSENNEERVNIQTDEIQNNSEIKEEEISQVSEAIQNKEHQTLIFSTTENTENPLLTINISTEEKKEYTKLSMKIKRWKEQGKNISDLLYQREQLMVIPSQNVIPQKQKNDVIPNLNVLNVIPKNEVGNVIPRTKSELVANNVKPENVIPEPEPDKKIEPVKLWSDYYSVKKPTCFNCLKAGIKENEY</sequence>
<protein>
    <submittedName>
        <fullName evidence="2">34685_t:CDS:1</fullName>
    </submittedName>
</protein>
<organism evidence="2 3">
    <name type="scientific">Gigaspora margarita</name>
    <dbReference type="NCBI Taxonomy" id="4874"/>
    <lineage>
        <taxon>Eukaryota</taxon>
        <taxon>Fungi</taxon>
        <taxon>Fungi incertae sedis</taxon>
        <taxon>Mucoromycota</taxon>
        <taxon>Glomeromycotina</taxon>
        <taxon>Glomeromycetes</taxon>
        <taxon>Diversisporales</taxon>
        <taxon>Gigasporaceae</taxon>
        <taxon>Gigaspora</taxon>
    </lineage>
</organism>
<evidence type="ECO:0000313" key="3">
    <source>
        <dbReference type="Proteomes" id="UP000789901"/>
    </source>
</evidence>
<reference evidence="2 3" key="1">
    <citation type="submission" date="2021-06" db="EMBL/GenBank/DDBJ databases">
        <authorList>
            <person name="Kallberg Y."/>
            <person name="Tangrot J."/>
            <person name="Rosling A."/>
        </authorList>
    </citation>
    <scope>NUCLEOTIDE SEQUENCE [LARGE SCALE GENOMIC DNA]</scope>
    <source>
        <strain evidence="2 3">120-4 pot B 10/14</strain>
    </source>
</reference>
<feature type="region of interest" description="Disordered" evidence="1">
    <location>
        <begin position="32"/>
        <end position="117"/>
    </location>
</feature>
<feature type="region of interest" description="Disordered" evidence="1">
    <location>
        <begin position="130"/>
        <end position="149"/>
    </location>
</feature>
<evidence type="ECO:0000313" key="2">
    <source>
        <dbReference type="EMBL" id="CAG8589890.1"/>
    </source>
</evidence>
<proteinExistence type="predicted"/>